<accession>W1YBZ8</accession>
<evidence type="ECO:0000313" key="1">
    <source>
        <dbReference type="EMBL" id="ETJ40037.1"/>
    </source>
</evidence>
<proteinExistence type="predicted"/>
<protein>
    <submittedName>
        <fullName evidence="1">CoA-substrate-specific enzyme activase protein</fullName>
    </submittedName>
</protein>
<comment type="caution">
    <text evidence="1">The sequence shown here is derived from an EMBL/GenBank/DDBJ whole genome shotgun (WGS) entry which is preliminary data.</text>
</comment>
<dbReference type="AlphaFoldDB" id="W1YBZ8"/>
<gene>
    <name evidence="1" type="ORF">Q604_UNBC06069G0001</name>
</gene>
<sequence>AAYPDVRIAAIDYDPGSSAVNQANRLKLLLSTMFE</sequence>
<dbReference type="EMBL" id="AZMM01006069">
    <property type="protein sequence ID" value="ETJ40037.1"/>
    <property type="molecule type" value="Genomic_DNA"/>
</dbReference>
<reference evidence="1" key="1">
    <citation type="submission" date="2013-12" db="EMBL/GenBank/DDBJ databases">
        <title>A Varibaculum cambriense genome reconstructed from a premature infant gut community with otherwise low bacterial novelty that shifts toward anaerobic metabolism during the third week of life.</title>
        <authorList>
            <person name="Brown C.T."/>
            <person name="Sharon I."/>
            <person name="Thomas B.C."/>
            <person name="Castelle C.J."/>
            <person name="Morowitz M.J."/>
            <person name="Banfield J.F."/>
        </authorList>
    </citation>
    <scope>NUCLEOTIDE SEQUENCE</scope>
</reference>
<feature type="non-terminal residue" evidence="1">
    <location>
        <position position="1"/>
    </location>
</feature>
<name>W1YBZ8_9ZZZZ</name>
<organism evidence="1">
    <name type="scientific">human gut metagenome</name>
    <dbReference type="NCBI Taxonomy" id="408170"/>
    <lineage>
        <taxon>unclassified sequences</taxon>
        <taxon>metagenomes</taxon>
        <taxon>organismal metagenomes</taxon>
    </lineage>
</organism>